<dbReference type="InterPro" id="IPR056924">
    <property type="entry name" value="SH3_Tf2-1"/>
</dbReference>
<evidence type="ECO:0000259" key="7">
    <source>
        <dbReference type="PROSITE" id="PS50013"/>
    </source>
</evidence>
<evidence type="ECO:0000313" key="9">
    <source>
        <dbReference type="Proteomes" id="UP000325577"/>
    </source>
</evidence>
<feature type="transmembrane region" description="Helical" evidence="6">
    <location>
        <begin position="372"/>
        <end position="402"/>
    </location>
</feature>
<feature type="domain" description="Chromo" evidence="7">
    <location>
        <begin position="189"/>
        <end position="232"/>
    </location>
</feature>
<dbReference type="SUPFAM" id="SSF54160">
    <property type="entry name" value="Chromo domain-like"/>
    <property type="match status" value="1"/>
</dbReference>
<evidence type="ECO:0000256" key="4">
    <source>
        <dbReference type="ARBA" id="ARBA00022989"/>
    </source>
</evidence>
<dbReference type="GO" id="GO:0016020">
    <property type="term" value="C:membrane"/>
    <property type="evidence" value="ECO:0007669"/>
    <property type="project" value="UniProtKB-SubCell"/>
</dbReference>
<protein>
    <recommendedName>
        <fullName evidence="7">Chromo domain-containing protein</fullName>
    </recommendedName>
</protein>
<dbReference type="SUPFAM" id="SSF53098">
    <property type="entry name" value="Ribonuclease H-like"/>
    <property type="match status" value="1"/>
</dbReference>
<dbReference type="AlphaFoldDB" id="A0A5J5A6P2"/>
<keyword evidence="4 6" id="KW-1133">Transmembrane helix</keyword>
<dbReference type="PROSITE" id="PS50013">
    <property type="entry name" value="CHROMO_2"/>
    <property type="match status" value="1"/>
</dbReference>
<dbReference type="GO" id="GO:0003676">
    <property type="term" value="F:nucleic acid binding"/>
    <property type="evidence" value="ECO:0007669"/>
    <property type="project" value="InterPro"/>
</dbReference>
<dbReference type="InterPro" id="IPR016197">
    <property type="entry name" value="Chromo-like_dom_sf"/>
</dbReference>
<evidence type="ECO:0000256" key="5">
    <source>
        <dbReference type="ARBA" id="ARBA00023136"/>
    </source>
</evidence>
<dbReference type="GO" id="GO:0005768">
    <property type="term" value="C:endosome"/>
    <property type="evidence" value="ECO:0007669"/>
    <property type="project" value="TreeGrafter"/>
</dbReference>
<comment type="subcellular location">
    <subcellularLocation>
        <location evidence="1">Membrane</location>
        <topology evidence="1">Multi-pass membrane protein</topology>
    </subcellularLocation>
</comment>
<feature type="transmembrane region" description="Helical" evidence="6">
    <location>
        <begin position="335"/>
        <end position="352"/>
    </location>
</feature>
<dbReference type="InterPro" id="IPR036397">
    <property type="entry name" value="RNaseH_sf"/>
</dbReference>
<dbReference type="InterPro" id="IPR000953">
    <property type="entry name" value="Chromo/chromo_shadow_dom"/>
</dbReference>
<dbReference type="GO" id="GO:0032511">
    <property type="term" value="P:late endosome to vacuole transport via multivesicular body sorting pathway"/>
    <property type="evidence" value="ECO:0007669"/>
    <property type="project" value="TreeGrafter"/>
</dbReference>
<organism evidence="8 9">
    <name type="scientific">Nyssa sinensis</name>
    <dbReference type="NCBI Taxonomy" id="561372"/>
    <lineage>
        <taxon>Eukaryota</taxon>
        <taxon>Viridiplantae</taxon>
        <taxon>Streptophyta</taxon>
        <taxon>Embryophyta</taxon>
        <taxon>Tracheophyta</taxon>
        <taxon>Spermatophyta</taxon>
        <taxon>Magnoliopsida</taxon>
        <taxon>eudicotyledons</taxon>
        <taxon>Gunneridae</taxon>
        <taxon>Pentapetalae</taxon>
        <taxon>asterids</taxon>
        <taxon>Cornales</taxon>
        <taxon>Nyssaceae</taxon>
        <taxon>Nyssa</taxon>
    </lineage>
</organism>
<name>A0A5J5A6P2_9ASTE</name>
<evidence type="ECO:0000313" key="8">
    <source>
        <dbReference type="EMBL" id="KAA8525929.1"/>
    </source>
</evidence>
<dbReference type="PANTHER" id="PTHR12050">
    <property type="entry name" value="LEPTIN RECEPTOR-RELATED"/>
    <property type="match status" value="1"/>
</dbReference>
<evidence type="ECO:0000256" key="1">
    <source>
        <dbReference type="ARBA" id="ARBA00004141"/>
    </source>
</evidence>
<dbReference type="Pfam" id="PF04133">
    <property type="entry name" value="Vps55"/>
    <property type="match status" value="1"/>
</dbReference>
<dbReference type="EMBL" id="CM018046">
    <property type="protein sequence ID" value="KAA8525929.1"/>
    <property type="molecule type" value="Genomic_DNA"/>
</dbReference>
<evidence type="ECO:0000256" key="3">
    <source>
        <dbReference type="ARBA" id="ARBA00022692"/>
    </source>
</evidence>
<comment type="similarity">
    <text evidence="2">Belongs to the OB-RGRP/VPS55 family.</text>
</comment>
<proteinExistence type="inferred from homology"/>
<evidence type="ECO:0000256" key="2">
    <source>
        <dbReference type="ARBA" id="ARBA00005645"/>
    </source>
</evidence>
<dbReference type="InterPro" id="IPR007262">
    <property type="entry name" value="Vps55/LEPROT"/>
</dbReference>
<dbReference type="PANTHER" id="PTHR12050:SF1">
    <property type="entry name" value="VACUOLAR PROTEIN SORTING-ASSOCIATED PROTEIN 55 HOMOLOG"/>
    <property type="match status" value="1"/>
</dbReference>
<sequence>MYLRCLTGDRPKDWVTWMPWVEYCYNTTYHGSIKATPFEVVYGWPPPLLLSYVHGTTKVDAVDQALKDRDELLKTVRRHLSQAQERMKWVYDLNHREEELEVGDWVYLKLQAYRQLSVQFRKNQKPSPRFYGPYQVVQKISKVAYKVALPSGSRIHLVFHISLLKRRVGPGVLLQSNLSTKVDDNKQKFFPQAILDRKQTKGKWKSLVHWQGCSPAAATWENMQEFAIRYPQFTLEDKGAVGGEEMLKTHKLTYSPLDNDTIRMTKLLAGRKPSPSQYNSSLHEFEASLIMADLPGYVKACLQMGKLAFLAILVSGGIVLQILACALYNNWWPMLTVITYVILPMPLLFFAGSDASSLFSESGSSWADATKFLTGASAIGSIAIPVILKHAGVIGWGALFFLCPFLRKRKKSWKDLRSSA</sequence>
<gene>
    <name evidence="8" type="ORF">F0562_007971</name>
</gene>
<dbReference type="OrthoDB" id="5554229at2759"/>
<dbReference type="Proteomes" id="UP000325577">
    <property type="component" value="Linkage Group LG3"/>
</dbReference>
<dbReference type="Gene3D" id="3.30.420.10">
    <property type="entry name" value="Ribonuclease H-like superfamily/Ribonuclease H"/>
    <property type="match status" value="1"/>
</dbReference>
<accession>A0A5J5A6P2</accession>
<reference evidence="8 9" key="1">
    <citation type="submission" date="2019-09" db="EMBL/GenBank/DDBJ databases">
        <title>A chromosome-level genome assembly of the Chinese tupelo Nyssa sinensis.</title>
        <authorList>
            <person name="Yang X."/>
            <person name="Kang M."/>
            <person name="Yang Y."/>
            <person name="Xiong H."/>
            <person name="Wang M."/>
            <person name="Zhang Z."/>
            <person name="Wang Z."/>
            <person name="Wu H."/>
            <person name="Ma T."/>
            <person name="Liu J."/>
            <person name="Xi Z."/>
        </authorList>
    </citation>
    <scope>NUCLEOTIDE SEQUENCE [LARGE SCALE GENOMIC DNA]</scope>
    <source>
        <strain evidence="8">J267</strain>
        <tissue evidence="8">Leaf</tissue>
    </source>
</reference>
<keyword evidence="5 6" id="KW-0472">Membrane</keyword>
<feature type="transmembrane region" description="Helical" evidence="6">
    <location>
        <begin position="307"/>
        <end position="328"/>
    </location>
</feature>
<dbReference type="Gene3D" id="2.40.50.40">
    <property type="match status" value="1"/>
</dbReference>
<evidence type="ECO:0000256" key="6">
    <source>
        <dbReference type="SAM" id="Phobius"/>
    </source>
</evidence>
<dbReference type="InterPro" id="IPR012337">
    <property type="entry name" value="RNaseH-like_sf"/>
</dbReference>
<dbReference type="Pfam" id="PF24626">
    <property type="entry name" value="SH3_Tf2-1"/>
    <property type="match status" value="1"/>
</dbReference>
<keyword evidence="3 6" id="KW-0812">Transmembrane</keyword>
<keyword evidence="9" id="KW-1185">Reference proteome</keyword>